<protein>
    <submittedName>
        <fullName evidence="2">Uncharacterized protein</fullName>
    </submittedName>
</protein>
<dbReference type="EMBL" id="KB446556">
    <property type="protein sequence ID" value="EME85809.1"/>
    <property type="molecule type" value="Genomic_DNA"/>
</dbReference>
<evidence type="ECO:0000313" key="2">
    <source>
        <dbReference type="EMBL" id="EME85809.1"/>
    </source>
</evidence>
<feature type="compositionally biased region" description="Basic and acidic residues" evidence="1">
    <location>
        <begin position="65"/>
        <end position="74"/>
    </location>
</feature>
<organism evidence="2 3">
    <name type="scientific">Pseudocercospora fijiensis (strain CIRAD86)</name>
    <name type="common">Black leaf streak disease fungus</name>
    <name type="synonym">Mycosphaerella fijiensis</name>
    <dbReference type="NCBI Taxonomy" id="383855"/>
    <lineage>
        <taxon>Eukaryota</taxon>
        <taxon>Fungi</taxon>
        <taxon>Dikarya</taxon>
        <taxon>Ascomycota</taxon>
        <taxon>Pezizomycotina</taxon>
        <taxon>Dothideomycetes</taxon>
        <taxon>Dothideomycetidae</taxon>
        <taxon>Mycosphaerellales</taxon>
        <taxon>Mycosphaerellaceae</taxon>
        <taxon>Pseudocercospora</taxon>
    </lineage>
</organism>
<keyword evidence="3" id="KW-1185">Reference proteome</keyword>
<accession>M3A3Y6</accession>
<dbReference type="KEGG" id="pfj:MYCFIDRAFT_186279"/>
<dbReference type="GeneID" id="19334844"/>
<evidence type="ECO:0000313" key="3">
    <source>
        <dbReference type="Proteomes" id="UP000016932"/>
    </source>
</evidence>
<sequence>MEARELERARRDWKDQLSTGMTTEPFKAWSQANAPALQQAMQYGAAERAMYEREQYKQMGPAADRMLKERRQEAQAKTGSQPDLDRNDQRFRDIEGRMGHGFPRGEEQVKEMQGFIKDQVARVPDDRKNQDYGNWKELDKLYQRMILKPAERVEFNKPRRKERARDEDLMKEEDLSEDELRECVPMLWNLVP</sequence>
<name>M3A3Y6_PSEFD</name>
<dbReference type="AlphaFoldDB" id="M3A3Y6"/>
<feature type="compositionally biased region" description="Basic and acidic residues" evidence="1">
    <location>
        <begin position="83"/>
        <end position="105"/>
    </location>
</feature>
<dbReference type="HOGENOM" id="CLU_1415735_0_0_1"/>
<feature type="compositionally biased region" description="Basic and acidic residues" evidence="1">
    <location>
        <begin position="157"/>
        <end position="168"/>
    </location>
</feature>
<feature type="region of interest" description="Disordered" evidence="1">
    <location>
        <begin position="157"/>
        <end position="176"/>
    </location>
</feature>
<gene>
    <name evidence="2" type="ORF">MYCFIDRAFT_186279</name>
</gene>
<dbReference type="RefSeq" id="XP_007923297.1">
    <property type="nucleotide sequence ID" value="XM_007925106.1"/>
</dbReference>
<feature type="region of interest" description="Disordered" evidence="1">
    <location>
        <begin position="56"/>
        <end position="105"/>
    </location>
</feature>
<dbReference type="VEuPathDB" id="FungiDB:MYCFIDRAFT_186279"/>
<dbReference type="Proteomes" id="UP000016932">
    <property type="component" value="Unassembled WGS sequence"/>
</dbReference>
<proteinExistence type="predicted"/>
<dbReference type="OrthoDB" id="10391439at2759"/>
<reference evidence="2 3" key="1">
    <citation type="journal article" date="2012" name="PLoS Pathog.">
        <title>Diverse lifestyles and strategies of plant pathogenesis encoded in the genomes of eighteen Dothideomycetes fungi.</title>
        <authorList>
            <person name="Ohm R.A."/>
            <person name="Feau N."/>
            <person name="Henrissat B."/>
            <person name="Schoch C.L."/>
            <person name="Horwitz B.A."/>
            <person name="Barry K.W."/>
            <person name="Condon B.J."/>
            <person name="Copeland A.C."/>
            <person name="Dhillon B."/>
            <person name="Glaser F."/>
            <person name="Hesse C.N."/>
            <person name="Kosti I."/>
            <person name="LaButti K."/>
            <person name="Lindquist E.A."/>
            <person name="Lucas S."/>
            <person name="Salamov A.A."/>
            <person name="Bradshaw R.E."/>
            <person name="Ciuffetti L."/>
            <person name="Hamelin R.C."/>
            <person name="Kema G.H.J."/>
            <person name="Lawrence C."/>
            <person name="Scott J.A."/>
            <person name="Spatafora J.W."/>
            <person name="Turgeon B.G."/>
            <person name="de Wit P.J.G.M."/>
            <person name="Zhong S."/>
            <person name="Goodwin S.B."/>
            <person name="Grigoriev I.V."/>
        </authorList>
    </citation>
    <scope>NUCLEOTIDE SEQUENCE [LARGE SCALE GENOMIC DNA]</scope>
    <source>
        <strain evidence="2 3">CIRAD86</strain>
    </source>
</reference>
<evidence type="ECO:0000256" key="1">
    <source>
        <dbReference type="SAM" id="MobiDB-lite"/>
    </source>
</evidence>